<dbReference type="PANTHER" id="PTHR11113:SF14">
    <property type="entry name" value="N-ACETYLGLUCOSAMINE-6-PHOSPHATE DEACETYLASE"/>
    <property type="match status" value="1"/>
</dbReference>
<dbReference type="OrthoDB" id="9776488at2"/>
<evidence type="ECO:0000256" key="10">
    <source>
        <dbReference type="PIRSR" id="PIRSR038994-1"/>
    </source>
</evidence>
<dbReference type="KEGG" id="mas:Mahau_0220"/>
<keyword evidence="15" id="KW-1185">Reference proteome</keyword>
<evidence type="ECO:0000256" key="8">
    <source>
        <dbReference type="ARBA" id="ARBA00060590"/>
    </source>
</evidence>
<comment type="pathway">
    <text evidence="8">Amino-sugar metabolism; N-acetylneuraminate degradation; D-fructose 6-phosphate from N-acetylneuraminate: step 4/5.</text>
</comment>
<dbReference type="AlphaFoldDB" id="F3ZWK3"/>
<dbReference type="PANTHER" id="PTHR11113">
    <property type="entry name" value="N-ACETYLGLUCOSAMINE-6-PHOSPHATE DEACETYLASE"/>
    <property type="match status" value="1"/>
</dbReference>
<proteinExistence type="inferred from homology"/>
<evidence type="ECO:0000256" key="12">
    <source>
        <dbReference type="PIRSR" id="PIRSR038994-3"/>
    </source>
</evidence>
<feature type="binding site" evidence="12">
    <location>
        <position position="221"/>
    </location>
    <ligand>
        <name>Zn(2+)</name>
        <dbReference type="ChEBI" id="CHEBI:29105"/>
    </ligand>
</feature>
<evidence type="ECO:0000256" key="3">
    <source>
        <dbReference type="ARBA" id="ARBA00018029"/>
    </source>
</evidence>
<dbReference type="SUPFAM" id="SSF51338">
    <property type="entry name" value="Composite domain of metallo-dependent hydrolases"/>
    <property type="match status" value="1"/>
</dbReference>
<gene>
    <name evidence="14" type="ordered locus">Mahau_0220</name>
</gene>
<reference evidence="15" key="1">
    <citation type="submission" date="2010-11" db="EMBL/GenBank/DDBJ databases">
        <title>The complete genome of Mahella australiensis DSM 15567.</title>
        <authorList>
            <consortium name="US DOE Joint Genome Institute (JGI-PGF)"/>
            <person name="Lucas S."/>
            <person name="Copeland A."/>
            <person name="Lapidus A."/>
            <person name="Bruce D."/>
            <person name="Goodwin L."/>
            <person name="Pitluck S."/>
            <person name="Kyrpides N."/>
            <person name="Mavromatis K."/>
            <person name="Pagani I."/>
            <person name="Ivanova N."/>
            <person name="Teshima H."/>
            <person name="Brettin T."/>
            <person name="Detter J.C."/>
            <person name="Han C."/>
            <person name="Tapia R."/>
            <person name="Land M."/>
            <person name="Hauser L."/>
            <person name="Markowitz V."/>
            <person name="Cheng J.-F."/>
            <person name="Hugenholtz P."/>
            <person name="Woyke T."/>
            <person name="Wu D."/>
            <person name="Spring S."/>
            <person name="Pukall R."/>
            <person name="Steenblock K."/>
            <person name="Schneider S."/>
            <person name="Klenk H.-P."/>
            <person name="Eisen J.A."/>
        </authorList>
    </citation>
    <scope>NUCLEOTIDE SEQUENCE [LARGE SCALE GENOMIC DNA]</scope>
    <source>
        <strain evidence="15">DSM 15567 / CIP 107919 / 50-1 BON</strain>
    </source>
</reference>
<dbReference type="InterPro" id="IPR011059">
    <property type="entry name" value="Metal-dep_hydrolase_composite"/>
</dbReference>
<evidence type="ECO:0000256" key="5">
    <source>
        <dbReference type="ARBA" id="ARBA00022801"/>
    </source>
</evidence>
<feature type="active site" description="Proton donor/acceptor" evidence="10">
    <location>
        <position position="279"/>
    </location>
</feature>
<feature type="binding site" evidence="12">
    <location>
        <position position="134"/>
    </location>
    <ligand>
        <name>Zn(2+)</name>
        <dbReference type="ChEBI" id="CHEBI:29105"/>
    </ligand>
</feature>
<dbReference type="eggNOG" id="COG1820">
    <property type="taxonomic scope" value="Bacteria"/>
</dbReference>
<dbReference type="InterPro" id="IPR032466">
    <property type="entry name" value="Metal_Hydrolase"/>
</dbReference>
<protein>
    <recommendedName>
        <fullName evidence="3">N-acetylglucosamine-6-phosphate deacetylase</fullName>
        <ecNumber evidence="2">3.5.1.25</ecNumber>
    </recommendedName>
</protein>
<dbReference type="GO" id="GO:0008448">
    <property type="term" value="F:N-acetylglucosamine-6-phosphate deacetylase activity"/>
    <property type="evidence" value="ECO:0007669"/>
    <property type="project" value="UniProtKB-EC"/>
</dbReference>
<name>F3ZWK3_MAHA5</name>
<evidence type="ECO:0000256" key="9">
    <source>
        <dbReference type="PIRNR" id="PIRNR038994"/>
    </source>
</evidence>
<organism evidence="14 15">
    <name type="scientific">Mahella australiensis (strain DSM 15567 / CIP 107919 / 50-1 BON)</name>
    <dbReference type="NCBI Taxonomy" id="697281"/>
    <lineage>
        <taxon>Bacteria</taxon>
        <taxon>Bacillati</taxon>
        <taxon>Bacillota</taxon>
        <taxon>Clostridia</taxon>
        <taxon>Thermoanaerobacterales</taxon>
        <taxon>Thermoanaerobacterales Family IV. Incertae Sedis</taxon>
        <taxon>Mahella</taxon>
    </lineage>
</organism>
<dbReference type="NCBIfam" id="TIGR00221">
    <property type="entry name" value="nagA"/>
    <property type="match status" value="1"/>
</dbReference>
<evidence type="ECO:0000256" key="6">
    <source>
        <dbReference type="ARBA" id="ARBA00023277"/>
    </source>
</evidence>
<reference evidence="14 15" key="2">
    <citation type="journal article" date="2011" name="Stand. Genomic Sci.">
        <title>Complete genome sequence of Mahella australiensis type strain (50-1 BON).</title>
        <authorList>
            <person name="Sikorski J."/>
            <person name="Teshima H."/>
            <person name="Nolan M."/>
            <person name="Lucas S."/>
            <person name="Hammon N."/>
            <person name="Deshpande S."/>
            <person name="Cheng J.F."/>
            <person name="Pitluck S."/>
            <person name="Liolios K."/>
            <person name="Pagani I."/>
            <person name="Ivanova N."/>
            <person name="Huntemann M."/>
            <person name="Mavromatis K."/>
            <person name="Ovchinikova G."/>
            <person name="Pati A."/>
            <person name="Tapia R."/>
            <person name="Han C."/>
            <person name="Goodwin L."/>
            <person name="Chen A."/>
            <person name="Palaniappan K."/>
            <person name="Land M."/>
            <person name="Hauser L."/>
            <person name="Ngatchou-Djao O.D."/>
            <person name="Rohde M."/>
            <person name="Pukall R."/>
            <person name="Spring S."/>
            <person name="Abt B."/>
            <person name="Goker M."/>
            <person name="Detter J.C."/>
            <person name="Woyke T."/>
            <person name="Bristow J."/>
            <person name="Markowitz V."/>
            <person name="Hugenholtz P."/>
            <person name="Eisen J.A."/>
            <person name="Kyrpides N.C."/>
            <person name="Klenk H.P."/>
            <person name="Lapidus A."/>
        </authorList>
    </citation>
    <scope>NUCLEOTIDE SEQUENCE [LARGE SCALE GENOMIC DNA]</scope>
    <source>
        <strain evidence="15">DSM 15567 / CIP 107919 / 50-1 BON</strain>
    </source>
</reference>
<dbReference type="GO" id="GO:0006046">
    <property type="term" value="P:N-acetylglucosamine catabolic process"/>
    <property type="evidence" value="ECO:0007669"/>
    <property type="project" value="TreeGrafter"/>
</dbReference>
<evidence type="ECO:0000256" key="2">
    <source>
        <dbReference type="ARBA" id="ARBA00011899"/>
    </source>
</evidence>
<keyword evidence="4 12" id="KW-0479">Metal-binding</keyword>
<dbReference type="Pfam" id="PF01979">
    <property type="entry name" value="Amidohydro_1"/>
    <property type="match status" value="1"/>
</dbReference>
<sequence>MGRTILKGGRIFTGRAFVEGGAVLIDGGRIKAVYDRSDQCETRPGDDVRDIDGMIAAPGFVDIHIHGAMGCDAMDGTYDAIDTIARAIASRGTTSFLVTTMTASIDDTYNAIVAAGRAMKRGTSGAQVLGVHMEGPFINADHKGAQMESLILPPSMDAYRSMTGEYGHIVKRVTLAPEVEGALEISRYLHKNGILVSAGHTGASYDEMRRAYDAGVTHTTHLFNGMNPIHHREPGAPGAALTQDGWTVEVIADTVHLHPAILKMAWLCKGADRCALVTDAIEATLVGDGVYELGGQKVIVKGGQARLEAGNLAGSTLTLDKAVKNIVEAAGIPLADALKMASLTPAGLIGADGRKGCIEQGYDADIVLLDEADLSVNGAMIAGKWH</sequence>
<evidence type="ECO:0000256" key="11">
    <source>
        <dbReference type="PIRSR" id="PIRSR038994-2"/>
    </source>
</evidence>
<evidence type="ECO:0000313" key="14">
    <source>
        <dbReference type="EMBL" id="AEE95438.1"/>
    </source>
</evidence>
<evidence type="ECO:0000256" key="1">
    <source>
        <dbReference type="ARBA" id="ARBA00010716"/>
    </source>
</evidence>
<dbReference type="Gene3D" id="3.20.20.140">
    <property type="entry name" value="Metal-dependent hydrolases"/>
    <property type="match status" value="1"/>
</dbReference>
<keyword evidence="5 9" id="KW-0378">Hydrolase</keyword>
<feature type="binding site" evidence="11">
    <location>
        <position position="256"/>
    </location>
    <ligand>
        <name>substrate</name>
    </ligand>
</feature>
<evidence type="ECO:0000259" key="13">
    <source>
        <dbReference type="Pfam" id="PF01979"/>
    </source>
</evidence>
<dbReference type="EC" id="3.5.1.25" evidence="2"/>
<dbReference type="EMBL" id="CP002360">
    <property type="protein sequence ID" value="AEE95438.1"/>
    <property type="molecule type" value="Genomic_DNA"/>
</dbReference>
<dbReference type="GO" id="GO:0046872">
    <property type="term" value="F:metal ion binding"/>
    <property type="evidence" value="ECO:0007669"/>
    <property type="project" value="UniProtKB-KW"/>
</dbReference>
<dbReference type="RefSeq" id="WP_013779872.1">
    <property type="nucleotide sequence ID" value="NC_015520.1"/>
</dbReference>
<evidence type="ECO:0000256" key="7">
    <source>
        <dbReference type="ARBA" id="ARBA00047647"/>
    </source>
</evidence>
<dbReference type="PIRSF" id="PIRSF038994">
    <property type="entry name" value="NagA"/>
    <property type="match status" value="1"/>
</dbReference>
<accession>F3ZWK3</accession>
<dbReference type="Proteomes" id="UP000008457">
    <property type="component" value="Chromosome"/>
</dbReference>
<dbReference type="FunFam" id="3.20.20.140:FF:000004">
    <property type="entry name" value="N-acetylglucosamine-6-phosphate deacetylase"/>
    <property type="match status" value="1"/>
</dbReference>
<feature type="binding site" evidence="12">
    <location>
        <position position="200"/>
    </location>
    <ligand>
        <name>Zn(2+)</name>
        <dbReference type="ChEBI" id="CHEBI:29105"/>
    </ligand>
</feature>
<dbReference type="CDD" id="cd00854">
    <property type="entry name" value="NagA"/>
    <property type="match status" value="1"/>
</dbReference>
<feature type="binding site" evidence="11">
    <location>
        <position position="232"/>
    </location>
    <ligand>
        <name>substrate</name>
    </ligand>
</feature>
<keyword evidence="6 9" id="KW-0119">Carbohydrate metabolism</keyword>
<feature type="binding site" evidence="11">
    <location>
        <begin position="312"/>
        <end position="314"/>
    </location>
    <ligand>
        <name>substrate</name>
    </ligand>
</feature>
<dbReference type="SUPFAM" id="SSF51556">
    <property type="entry name" value="Metallo-dependent hydrolases"/>
    <property type="match status" value="1"/>
</dbReference>
<feature type="binding site" evidence="11">
    <location>
        <begin position="224"/>
        <end position="225"/>
    </location>
    <ligand>
        <name>substrate</name>
    </ligand>
</feature>
<comment type="cofactor">
    <cofactor evidence="12">
        <name>a divalent metal cation</name>
        <dbReference type="ChEBI" id="CHEBI:60240"/>
    </cofactor>
    <text evidence="12">Binds 1 divalent metal cation per subunit.</text>
</comment>
<evidence type="ECO:0000313" key="15">
    <source>
        <dbReference type="Proteomes" id="UP000008457"/>
    </source>
</evidence>
<comment type="similarity">
    <text evidence="1 9">Belongs to the metallo-dependent hydrolases superfamily. NagA family.</text>
</comment>
<dbReference type="HOGENOM" id="CLU_032482_2_1_9"/>
<dbReference type="InterPro" id="IPR006680">
    <property type="entry name" value="Amidohydro-rel"/>
</dbReference>
<dbReference type="STRING" id="697281.Mahau_0220"/>
<dbReference type="Gene3D" id="2.30.40.10">
    <property type="entry name" value="Urease, subunit C, domain 1"/>
    <property type="match status" value="1"/>
</dbReference>
<dbReference type="InterPro" id="IPR003764">
    <property type="entry name" value="GlcNAc_6-P_deAcase"/>
</dbReference>
<feature type="domain" description="Amidohydrolase-related" evidence="13">
    <location>
        <begin position="56"/>
        <end position="385"/>
    </location>
</feature>
<evidence type="ECO:0000256" key="4">
    <source>
        <dbReference type="ARBA" id="ARBA00022723"/>
    </source>
</evidence>
<comment type="catalytic activity">
    <reaction evidence="7">
        <text>N-acetyl-D-glucosamine 6-phosphate + H2O = D-glucosamine 6-phosphate + acetate</text>
        <dbReference type="Rhea" id="RHEA:22936"/>
        <dbReference type="ChEBI" id="CHEBI:15377"/>
        <dbReference type="ChEBI" id="CHEBI:30089"/>
        <dbReference type="ChEBI" id="CHEBI:57513"/>
        <dbReference type="ChEBI" id="CHEBI:58725"/>
        <dbReference type="EC" id="3.5.1.25"/>
    </reaction>
</comment>
<feature type="binding site" evidence="11">
    <location>
        <position position="145"/>
    </location>
    <ligand>
        <name>substrate</name>
    </ligand>
</feature>